<dbReference type="Proteomes" id="UP001596548">
    <property type="component" value="Unassembled WGS sequence"/>
</dbReference>
<sequence length="186" mass="20022">MVVTPPSTVRYWSTTSAGPGCAPCSAASARHRWLGGDPGGGADLKVIVGWITETTVIRTATQALLTVKPTANERMSEEQISEIVQGLGGLLKLLRQADPSDKAEIYSRLGLQLTYRPGTQTVIAEVVTSAIDGVNNMCPEIDTYRWPTGRQPIYDYCIVLTSREAAHPGGFPVVVYCGYGTDAYLE</sequence>
<reference evidence="2" key="1">
    <citation type="journal article" date="2019" name="Int. J. Syst. Evol. Microbiol.">
        <title>The Global Catalogue of Microorganisms (GCM) 10K type strain sequencing project: providing services to taxonomists for standard genome sequencing and annotation.</title>
        <authorList>
            <consortium name="The Broad Institute Genomics Platform"/>
            <consortium name="The Broad Institute Genome Sequencing Center for Infectious Disease"/>
            <person name="Wu L."/>
            <person name="Ma J."/>
        </authorList>
    </citation>
    <scope>NUCLEOTIDE SEQUENCE [LARGE SCALE GENOMIC DNA]</scope>
    <source>
        <strain evidence="2">XZYJT-10</strain>
    </source>
</reference>
<dbReference type="RefSeq" id="WP_378977332.1">
    <property type="nucleotide sequence ID" value="NZ_JBHTBJ010000058.1"/>
</dbReference>
<organism evidence="1 2">
    <name type="scientific">Paractinoplanes rhizophilus</name>
    <dbReference type="NCBI Taxonomy" id="1416877"/>
    <lineage>
        <taxon>Bacteria</taxon>
        <taxon>Bacillati</taxon>
        <taxon>Actinomycetota</taxon>
        <taxon>Actinomycetes</taxon>
        <taxon>Micromonosporales</taxon>
        <taxon>Micromonosporaceae</taxon>
        <taxon>Paractinoplanes</taxon>
    </lineage>
</organism>
<gene>
    <name evidence="1" type="ORF">ACFQS1_37720</name>
</gene>
<name>A0ABW2I4E2_9ACTN</name>
<keyword evidence="2" id="KW-1185">Reference proteome</keyword>
<comment type="caution">
    <text evidence="1">The sequence shown here is derived from an EMBL/GenBank/DDBJ whole genome shotgun (WGS) entry which is preliminary data.</text>
</comment>
<protein>
    <submittedName>
        <fullName evidence="1">Uncharacterized protein</fullName>
    </submittedName>
</protein>
<evidence type="ECO:0000313" key="2">
    <source>
        <dbReference type="Proteomes" id="UP001596548"/>
    </source>
</evidence>
<dbReference type="EMBL" id="JBHTBJ010000058">
    <property type="protein sequence ID" value="MFC7279731.1"/>
    <property type="molecule type" value="Genomic_DNA"/>
</dbReference>
<evidence type="ECO:0000313" key="1">
    <source>
        <dbReference type="EMBL" id="MFC7279731.1"/>
    </source>
</evidence>
<accession>A0ABW2I4E2</accession>
<proteinExistence type="predicted"/>